<keyword evidence="9" id="KW-1185">Reference proteome</keyword>
<evidence type="ECO:0000313" key="9">
    <source>
        <dbReference type="Proteomes" id="UP000073492"/>
    </source>
</evidence>
<protein>
    <recommendedName>
        <fullName evidence="7">Dihydroorotate dehydrogenase catalytic domain-containing protein</fullName>
    </recommendedName>
</protein>
<comment type="caution">
    <text evidence="8">The sequence shown here is derived from an EMBL/GenBank/DDBJ whole genome shotgun (WGS) entry which is preliminary data.</text>
</comment>
<accession>A0A139IF17</accession>
<evidence type="ECO:0000256" key="5">
    <source>
        <dbReference type="ARBA" id="ARBA00022975"/>
    </source>
</evidence>
<dbReference type="InterPro" id="IPR005720">
    <property type="entry name" value="Dihydroorotate_DH_cat"/>
</dbReference>
<dbReference type="Proteomes" id="UP000073492">
    <property type="component" value="Unassembled WGS sequence"/>
</dbReference>
<organism evidence="8 9">
    <name type="scientific">Pseudocercospora musae</name>
    <dbReference type="NCBI Taxonomy" id="113226"/>
    <lineage>
        <taxon>Eukaryota</taxon>
        <taxon>Fungi</taxon>
        <taxon>Dikarya</taxon>
        <taxon>Ascomycota</taxon>
        <taxon>Pezizomycotina</taxon>
        <taxon>Dothideomycetes</taxon>
        <taxon>Dothideomycetidae</taxon>
        <taxon>Mycosphaerellales</taxon>
        <taxon>Mycosphaerellaceae</taxon>
        <taxon>Pseudocercospora</taxon>
    </lineage>
</organism>
<dbReference type="InterPro" id="IPR013785">
    <property type="entry name" value="Aldolase_TIM"/>
</dbReference>
<dbReference type="SUPFAM" id="SSF51395">
    <property type="entry name" value="FMN-linked oxidoreductases"/>
    <property type="match status" value="1"/>
</dbReference>
<evidence type="ECO:0000259" key="7">
    <source>
        <dbReference type="Pfam" id="PF01180"/>
    </source>
</evidence>
<dbReference type="PANTHER" id="PTHR48109:SF1">
    <property type="entry name" value="DIHYDROOROTATE DEHYDROGENASE (FUMARATE)"/>
    <property type="match status" value="1"/>
</dbReference>
<dbReference type="PANTHER" id="PTHR48109">
    <property type="entry name" value="DIHYDROOROTATE DEHYDROGENASE (QUINONE), MITOCHONDRIAL-RELATED"/>
    <property type="match status" value="1"/>
</dbReference>
<proteinExistence type="predicted"/>
<feature type="domain" description="Dihydroorotate dehydrogenase catalytic" evidence="7">
    <location>
        <begin position="1"/>
        <end position="175"/>
    </location>
</feature>
<dbReference type="GO" id="GO:0006221">
    <property type="term" value="P:pyrimidine nucleotide biosynthetic process"/>
    <property type="evidence" value="ECO:0007669"/>
    <property type="project" value="UniProtKB-KW"/>
</dbReference>
<evidence type="ECO:0000256" key="3">
    <source>
        <dbReference type="ARBA" id="ARBA00022630"/>
    </source>
</evidence>
<dbReference type="Gene3D" id="2.30.26.10">
    <property type="entry name" value="Dihydroorotate Dehydrogenase A, chain A, domain 2"/>
    <property type="match status" value="1"/>
</dbReference>
<keyword evidence="5" id="KW-0665">Pyrimidine biosynthesis</keyword>
<dbReference type="STRING" id="113226.A0A139IF17"/>
<evidence type="ECO:0000256" key="2">
    <source>
        <dbReference type="ARBA" id="ARBA00004725"/>
    </source>
</evidence>
<reference evidence="8 9" key="1">
    <citation type="submission" date="2015-07" db="EMBL/GenBank/DDBJ databases">
        <title>Comparative genomics of the Sigatoka disease complex on banana suggests a link between parallel evolutionary changes in Pseudocercospora fijiensis and Pseudocercospora eumusae and increased virulence on the banana host.</title>
        <authorList>
            <person name="Chang T.-C."/>
            <person name="Salvucci A."/>
            <person name="Crous P.W."/>
            <person name="Stergiopoulos I."/>
        </authorList>
    </citation>
    <scope>NUCLEOTIDE SEQUENCE [LARGE SCALE GENOMIC DNA]</scope>
    <source>
        <strain evidence="8 9">CBS 116634</strain>
    </source>
</reference>
<keyword evidence="6" id="KW-0560">Oxidoreductase</keyword>
<dbReference type="Pfam" id="PF01180">
    <property type="entry name" value="DHO_dh"/>
    <property type="match status" value="1"/>
</dbReference>
<dbReference type="GO" id="GO:0006207">
    <property type="term" value="P:'de novo' pyrimidine nucleobase biosynthetic process"/>
    <property type="evidence" value="ECO:0007669"/>
    <property type="project" value="TreeGrafter"/>
</dbReference>
<name>A0A139IF17_9PEZI</name>
<sequence>MEINLSCPNIPSNPPPAYSSSIWEYLTALAKERSTTNQPPVAIRIKTPPYTYHDQFQILIDALSRLASRPVLLTSSRPRIPWVQDDIGTSALGSASELGIGGMAGAPIHPLASGNVKTIRRMLDDHEQLQGIDIIGIGGVSDDAGFQRLRAVGANVVAVGTALGCEGVAVFEKILGDTSNR</sequence>
<dbReference type="InterPro" id="IPR050074">
    <property type="entry name" value="DHO_dehydrogenase"/>
</dbReference>
<dbReference type="OrthoDB" id="14784at2759"/>
<dbReference type="AlphaFoldDB" id="A0A139IF17"/>
<comment type="cofactor">
    <cofactor evidence="1">
        <name>FMN</name>
        <dbReference type="ChEBI" id="CHEBI:58210"/>
    </cofactor>
</comment>
<keyword evidence="3" id="KW-0285">Flavoprotein</keyword>
<evidence type="ECO:0000256" key="4">
    <source>
        <dbReference type="ARBA" id="ARBA00022643"/>
    </source>
</evidence>
<gene>
    <name evidence="8" type="ORF">AC579_1744</name>
</gene>
<comment type="pathway">
    <text evidence="2">Pyrimidine metabolism; UMP biosynthesis via de novo pathway.</text>
</comment>
<dbReference type="EMBL" id="LFZO01000124">
    <property type="protein sequence ID" value="KXT13235.1"/>
    <property type="molecule type" value="Genomic_DNA"/>
</dbReference>
<evidence type="ECO:0000256" key="6">
    <source>
        <dbReference type="ARBA" id="ARBA00023002"/>
    </source>
</evidence>
<dbReference type="GO" id="GO:0004152">
    <property type="term" value="F:dihydroorotate dehydrogenase activity"/>
    <property type="evidence" value="ECO:0007669"/>
    <property type="project" value="TreeGrafter"/>
</dbReference>
<dbReference type="InterPro" id="IPR023359">
    <property type="entry name" value="Dihydro_DH_chainA_dom2"/>
</dbReference>
<evidence type="ECO:0000256" key="1">
    <source>
        <dbReference type="ARBA" id="ARBA00001917"/>
    </source>
</evidence>
<dbReference type="Gene3D" id="3.20.20.70">
    <property type="entry name" value="Aldolase class I"/>
    <property type="match status" value="1"/>
</dbReference>
<dbReference type="GO" id="GO:0005737">
    <property type="term" value="C:cytoplasm"/>
    <property type="evidence" value="ECO:0007669"/>
    <property type="project" value="InterPro"/>
</dbReference>
<keyword evidence="4" id="KW-0288">FMN</keyword>
<evidence type="ECO:0000313" key="8">
    <source>
        <dbReference type="EMBL" id="KXT13235.1"/>
    </source>
</evidence>